<evidence type="ECO:0000256" key="1">
    <source>
        <dbReference type="SAM" id="Phobius"/>
    </source>
</evidence>
<dbReference type="Proteomes" id="UP000249016">
    <property type="component" value="Unassembled WGS sequence"/>
</dbReference>
<dbReference type="PANTHER" id="PTHR35531:SF1">
    <property type="entry name" value="INNER MEMBRANE PROTEIN YBCI-RELATED"/>
    <property type="match status" value="1"/>
</dbReference>
<keyword evidence="3" id="KW-1185">Reference proteome</keyword>
<evidence type="ECO:0000313" key="3">
    <source>
        <dbReference type="Proteomes" id="UP000249016"/>
    </source>
</evidence>
<evidence type="ECO:0000313" key="2">
    <source>
        <dbReference type="EMBL" id="RAI72849.1"/>
    </source>
</evidence>
<name>A0A327NF25_9BACT</name>
<protein>
    <recommendedName>
        <fullName evidence="4">Metal-dependent hydrolase</fullName>
    </recommendedName>
</protein>
<keyword evidence="1" id="KW-0472">Membrane</keyword>
<dbReference type="PANTHER" id="PTHR35531">
    <property type="entry name" value="INNER MEMBRANE PROTEIN YBCI-RELATED"/>
    <property type="match status" value="1"/>
</dbReference>
<organism evidence="2 3">
    <name type="scientific">Spirosoma telluris</name>
    <dbReference type="NCBI Taxonomy" id="2183553"/>
    <lineage>
        <taxon>Bacteria</taxon>
        <taxon>Pseudomonadati</taxon>
        <taxon>Bacteroidota</taxon>
        <taxon>Cytophagia</taxon>
        <taxon>Cytophagales</taxon>
        <taxon>Cytophagaceae</taxon>
        <taxon>Spirosoma</taxon>
    </lineage>
</organism>
<keyword evidence="1" id="KW-1133">Transmembrane helix</keyword>
<comment type="caution">
    <text evidence="2">The sequence shown here is derived from an EMBL/GenBank/DDBJ whole genome shotgun (WGS) entry which is preliminary data.</text>
</comment>
<dbReference type="Pfam" id="PF04307">
    <property type="entry name" value="YdjM"/>
    <property type="match status" value="1"/>
</dbReference>
<dbReference type="EMBL" id="QLII01000004">
    <property type="protein sequence ID" value="RAI72849.1"/>
    <property type="molecule type" value="Genomic_DNA"/>
</dbReference>
<proteinExistence type="predicted"/>
<gene>
    <name evidence="2" type="ORF">HMF3257_38710</name>
</gene>
<accession>A0A327NF25</accession>
<dbReference type="OrthoDB" id="5459053at2"/>
<reference evidence="2 3" key="1">
    <citation type="submission" date="2018-06" db="EMBL/GenBank/DDBJ databases">
        <title>Spirosoma sp. HMF3257 Genome sequencing and assembly.</title>
        <authorList>
            <person name="Kang H."/>
            <person name="Cha I."/>
            <person name="Kim H."/>
            <person name="Kang J."/>
            <person name="Joh K."/>
        </authorList>
    </citation>
    <scope>NUCLEOTIDE SEQUENCE [LARGE SCALE GENOMIC DNA]</scope>
    <source>
        <strain evidence="2 3">HMF3257</strain>
    </source>
</reference>
<keyword evidence="1" id="KW-0812">Transmembrane</keyword>
<feature type="transmembrane region" description="Helical" evidence="1">
    <location>
        <begin position="75"/>
        <end position="96"/>
    </location>
</feature>
<evidence type="ECO:0008006" key="4">
    <source>
        <dbReference type="Google" id="ProtNLM"/>
    </source>
</evidence>
<dbReference type="AlphaFoldDB" id="A0A327NF25"/>
<sequence length="101" mass="11185">MQSFNHVSGGFAFTGIFASFADVNVFERFDTMAVVWIAAVLPDIDHTKSLIGKGSLGLASWLQRNYGHRTVTHSIFFYLAVVCIAKALIISFMYSLHCPLP</sequence>
<dbReference type="InterPro" id="IPR007404">
    <property type="entry name" value="YdjM-like"/>
</dbReference>